<keyword evidence="5 6" id="KW-0472">Membrane</keyword>
<dbReference type="SUPFAM" id="SSF161098">
    <property type="entry name" value="MetI-like"/>
    <property type="match status" value="1"/>
</dbReference>
<evidence type="ECO:0000259" key="7">
    <source>
        <dbReference type="PROSITE" id="PS50928"/>
    </source>
</evidence>
<evidence type="ECO:0000313" key="9">
    <source>
        <dbReference type="Proteomes" id="UP000245412"/>
    </source>
</evidence>
<dbReference type="InterPro" id="IPR051204">
    <property type="entry name" value="ABC_transp_perm/SBD"/>
</dbReference>
<evidence type="ECO:0000256" key="3">
    <source>
        <dbReference type="ARBA" id="ARBA00022692"/>
    </source>
</evidence>
<evidence type="ECO:0000256" key="2">
    <source>
        <dbReference type="ARBA" id="ARBA00022448"/>
    </source>
</evidence>
<keyword evidence="4 6" id="KW-1133">Transmembrane helix</keyword>
<feature type="transmembrane region" description="Helical" evidence="6">
    <location>
        <begin position="141"/>
        <end position="165"/>
    </location>
</feature>
<evidence type="ECO:0000313" key="8">
    <source>
        <dbReference type="EMBL" id="PWJ79043.1"/>
    </source>
</evidence>
<organism evidence="8 9">
    <name type="scientific">Murimonas intestini</name>
    <dbReference type="NCBI Taxonomy" id="1337051"/>
    <lineage>
        <taxon>Bacteria</taxon>
        <taxon>Bacillati</taxon>
        <taxon>Bacillota</taxon>
        <taxon>Clostridia</taxon>
        <taxon>Lachnospirales</taxon>
        <taxon>Lachnospiraceae</taxon>
        <taxon>Murimonas</taxon>
    </lineage>
</organism>
<feature type="domain" description="ABC transmembrane type-1" evidence="7">
    <location>
        <begin position="16"/>
        <end position="195"/>
    </location>
</feature>
<dbReference type="PANTHER" id="PTHR30177:SF4">
    <property type="entry name" value="OSMOPROTECTANT IMPORT PERMEASE PROTEIN OSMW"/>
    <property type="match status" value="1"/>
</dbReference>
<keyword evidence="9" id="KW-1185">Reference proteome</keyword>
<dbReference type="Gene3D" id="1.10.3720.10">
    <property type="entry name" value="MetI-like"/>
    <property type="match status" value="1"/>
</dbReference>
<dbReference type="GO" id="GO:0031460">
    <property type="term" value="P:glycine betaine transport"/>
    <property type="evidence" value="ECO:0007669"/>
    <property type="project" value="TreeGrafter"/>
</dbReference>
<reference evidence="8 9" key="1">
    <citation type="submission" date="2018-05" db="EMBL/GenBank/DDBJ databases">
        <authorList>
            <person name="Goeker M."/>
            <person name="Huntemann M."/>
            <person name="Clum A."/>
            <person name="Pillay M."/>
            <person name="Palaniappan K."/>
            <person name="Varghese N."/>
            <person name="Mikhailova N."/>
            <person name="Stamatis D."/>
            <person name="Reddy T."/>
            <person name="Daum C."/>
            <person name="Shapiro N."/>
            <person name="Ivanova N."/>
            <person name="Kyrpides N."/>
            <person name="Woyke T."/>
        </authorList>
    </citation>
    <scope>NUCLEOTIDE SEQUENCE [LARGE SCALE GENOMIC DNA]</scope>
    <source>
        <strain evidence="8 9">DSM 26524</strain>
    </source>
</reference>
<keyword evidence="2 6" id="KW-0813">Transport</keyword>
<feature type="transmembrane region" description="Helical" evidence="6">
    <location>
        <begin position="50"/>
        <end position="70"/>
    </location>
</feature>
<dbReference type="PANTHER" id="PTHR30177">
    <property type="entry name" value="GLYCINE BETAINE/L-PROLINE TRANSPORT SYSTEM PERMEASE PROTEIN PROW"/>
    <property type="match status" value="1"/>
</dbReference>
<dbReference type="Pfam" id="PF00528">
    <property type="entry name" value="BPD_transp_1"/>
    <property type="match status" value="1"/>
</dbReference>
<dbReference type="Proteomes" id="UP000245412">
    <property type="component" value="Unassembled WGS sequence"/>
</dbReference>
<dbReference type="GO" id="GO:0055085">
    <property type="term" value="P:transmembrane transport"/>
    <property type="evidence" value="ECO:0007669"/>
    <property type="project" value="InterPro"/>
</dbReference>
<comment type="caution">
    <text evidence="8">The sequence shown here is derived from an EMBL/GenBank/DDBJ whole genome shotgun (WGS) entry which is preliminary data.</text>
</comment>
<keyword evidence="3 6" id="KW-0812">Transmembrane</keyword>
<dbReference type="GO" id="GO:0005886">
    <property type="term" value="C:plasma membrane"/>
    <property type="evidence" value="ECO:0007669"/>
    <property type="project" value="UniProtKB-SubCell"/>
</dbReference>
<evidence type="ECO:0000256" key="5">
    <source>
        <dbReference type="ARBA" id="ARBA00023136"/>
    </source>
</evidence>
<evidence type="ECO:0000256" key="4">
    <source>
        <dbReference type="ARBA" id="ARBA00022989"/>
    </source>
</evidence>
<proteinExistence type="inferred from homology"/>
<sequence length="213" mass="22902">MIEYFIKYHAKLTKALLEHIQIVGLTLVISIVIAMAVTLVIKDSKRISKAVLQVCNVIYSIPSLALFAILIPLSGLGAKTAVIVLVVYNQYILVRGFTEGLSMVDRAVLEAAAGMGMSRWQIFARVQFPLALDSMVASIQIAIISTIGIATIGATIGAGGLGSILFDGMRTQNTVKILWGTVLSVLLVLVANAILNYAVKKINERLHGGKKRP</sequence>
<evidence type="ECO:0000256" key="1">
    <source>
        <dbReference type="ARBA" id="ARBA00004141"/>
    </source>
</evidence>
<dbReference type="PROSITE" id="PS50928">
    <property type="entry name" value="ABC_TM1"/>
    <property type="match status" value="1"/>
</dbReference>
<name>A0AB73T9Y8_9FIRM</name>
<dbReference type="InterPro" id="IPR035906">
    <property type="entry name" value="MetI-like_sf"/>
</dbReference>
<gene>
    <name evidence="8" type="ORF">C7383_101420</name>
</gene>
<evidence type="ECO:0000256" key="6">
    <source>
        <dbReference type="RuleBase" id="RU363032"/>
    </source>
</evidence>
<dbReference type="InterPro" id="IPR000515">
    <property type="entry name" value="MetI-like"/>
</dbReference>
<comment type="subcellular location">
    <subcellularLocation>
        <location evidence="6">Cell membrane</location>
        <topology evidence="6">Multi-pass membrane protein</topology>
    </subcellularLocation>
    <subcellularLocation>
        <location evidence="1">Membrane</location>
        <topology evidence="1">Multi-pass membrane protein</topology>
    </subcellularLocation>
</comment>
<dbReference type="RefSeq" id="WP_109624470.1">
    <property type="nucleotide sequence ID" value="NZ_JANKBI010000001.1"/>
</dbReference>
<accession>A0AB73T9Y8</accession>
<protein>
    <submittedName>
        <fullName evidence="8">Osmoprotectant transport system permease protein</fullName>
    </submittedName>
</protein>
<dbReference type="CDD" id="cd06261">
    <property type="entry name" value="TM_PBP2"/>
    <property type="match status" value="1"/>
</dbReference>
<dbReference type="AlphaFoldDB" id="A0AB73T9Y8"/>
<comment type="similarity">
    <text evidence="6">Belongs to the binding-protein-dependent transport system permease family.</text>
</comment>
<feature type="transmembrane region" description="Helical" evidence="6">
    <location>
        <begin position="20"/>
        <end position="41"/>
    </location>
</feature>
<dbReference type="EMBL" id="QGGY01000001">
    <property type="protein sequence ID" value="PWJ79043.1"/>
    <property type="molecule type" value="Genomic_DNA"/>
</dbReference>
<feature type="transmembrane region" description="Helical" evidence="6">
    <location>
        <begin position="177"/>
        <end position="199"/>
    </location>
</feature>